<comment type="caution">
    <text evidence="2">The sequence shown here is derived from an EMBL/GenBank/DDBJ whole genome shotgun (WGS) entry which is preliminary data.</text>
</comment>
<protein>
    <submittedName>
        <fullName evidence="2">Uncharacterized protein</fullName>
    </submittedName>
</protein>
<gene>
    <name evidence="2" type="ORF">A6770_37670</name>
</gene>
<keyword evidence="3" id="KW-1185">Reference proteome</keyword>
<organism evidence="2 3">
    <name type="scientific">Nostoc minutum NIES-26</name>
    <dbReference type="NCBI Taxonomy" id="1844469"/>
    <lineage>
        <taxon>Bacteria</taxon>
        <taxon>Bacillati</taxon>
        <taxon>Cyanobacteriota</taxon>
        <taxon>Cyanophyceae</taxon>
        <taxon>Nostocales</taxon>
        <taxon>Nostocaceae</taxon>
        <taxon>Nostoc</taxon>
    </lineage>
</organism>
<evidence type="ECO:0000256" key="1">
    <source>
        <dbReference type="SAM" id="MobiDB-lite"/>
    </source>
</evidence>
<feature type="region of interest" description="Disordered" evidence="1">
    <location>
        <begin position="49"/>
        <end position="70"/>
    </location>
</feature>
<dbReference type="EMBL" id="LXQD01000048">
    <property type="protein sequence ID" value="RCJ40622.1"/>
    <property type="molecule type" value="Genomic_DNA"/>
</dbReference>
<accession>A0A367RZI3</accession>
<name>A0A367RZI3_9NOSO</name>
<dbReference type="Proteomes" id="UP000252107">
    <property type="component" value="Unassembled WGS sequence"/>
</dbReference>
<sequence length="93" mass="10132">MPDSQKPKQVNNDLRNAQFGGGLINAESVNAGQVDSDIYNIHLGQQAASENSIQSQNQQKQSQNGQPNKDALTTFYLWDFSNGGSRSLTPKHG</sequence>
<evidence type="ECO:0000313" key="2">
    <source>
        <dbReference type="EMBL" id="RCJ40622.1"/>
    </source>
</evidence>
<feature type="compositionally biased region" description="Low complexity" evidence="1">
    <location>
        <begin position="49"/>
        <end position="68"/>
    </location>
</feature>
<proteinExistence type="predicted"/>
<evidence type="ECO:0000313" key="3">
    <source>
        <dbReference type="Proteomes" id="UP000252107"/>
    </source>
</evidence>
<reference evidence="2" key="1">
    <citation type="submission" date="2016-04" db="EMBL/GenBank/DDBJ databases">
        <authorList>
            <person name="Tabuchi Yagui T.R."/>
        </authorList>
    </citation>
    <scope>NUCLEOTIDE SEQUENCE [LARGE SCALE GENOMIC DNA]</scope>
    <source>
        <strain evidence="2">NIES-26</strain>
    </source>
</reference>
<dbReference type="AlphaFoldDB" id="A0A367RZI3"/>